<sequence length="577" mass="66081">RTHNQISETTLTHTEFRTAQPLEMINGIKTICSIALMQFWVDYCVSTPPFHEPSLNYKHLDQPLFLDFPEASEKGTSSDASINSEISDPDFAFGLPFGDRSMNALAEFEEYHRFVFRHYPDADFADPLHEEPWEYSLWHLDGPPHSPYRRNTPTIHPPTHDIVSSTNSNMMIERSHLAPVIKIENSHLAPVIKNENSHPNHMNKFKNSNLVPPIEYQTHDRMNLFDPGSVELEQFAWIHTLEFPVGKYWTRELQLLRKSHIWKIIAGKGKKIQHLPAMVRRAFNPKDISGRKRVLQAAEDLLMEVRLRAMQFFLVCTSPESAARRGRVEAKNTIQEKTNSRLIRAEQDSLFAWLMQQLEAEPAPEVSSPGKPGQSDTSLELTSSLQSMLTEYFLLGHPDGPKYMIEQWGWNVKSDRRVGRARMTDTHPIDPKPERVVSLGQALRTQLAIYLLGNYLKSTSGNKWTELIYDDVKFVNLFTFLKHKQSHGRPGDVQPVSGEFAKLNVLPWASDFEGHVQIKDLENFRKKVHPKLKDPQSGSLDGLLMARGRTMKLDELSDHASTLKVPKPEPPEQIEHS</sequence>
<protein>
    <submittedName>
        <fullName evidence="1">Uncharacterized protein</fullName>
    </submittedName>
</protein>
<name>A0ACC0E0N4_9BASI</name>
<organism evidence="1 2">
    <name type="scientific">Puccinia striiformis f. sp. tritici</name>
    <dbReference type="NCBI Taxonomy" id="168172"/>
    <lineage>
        <taxon>Eukaryota</taxon>
        <taxon>Fungi</taxon>
        <taxon>Dikarya</taxon>
        <taxon>Basidiomycota</taxon>
        <taxon>Pucciniomycotina</taxon>
        <taxon>Pucciniomycetes</taxon>
        <taxon>Pucciniales</taxon>
        <taxon>Pucciniaceae</taxon>
        <taxon>Puccinia</taxon>
    </lineage>
</organism>
<reference evidence="2" key="1">
    <citation type="journal article" date="2018" name="BMC Genomics">
        <title>Genomic insights into host adaptation between the wheat stripe rust pathogen (Puccinia striiformis f. sp. tritici) and the barley stripe rust pathogen (Puccinia striiformis f. sp. hordei).</title>
        <authorList>
            <person name="Xia C."/>
            <person name="Wang M."/>
            <person name="Yin C."/>
            <person name="Cornejo O.E."/>
            <person name="Hulbert S.H."/>
            <person name="Chen X."/>
        </authorList>
    </citation>
    <scope>NUCLEOTIDE SEQUENCE [LARGE SCALE GENOMIC DNA]</scope>
    <source>
        <strain evidence="2">93-210</strain>
    </source>
</reference>
<proteinExistence type="predicted"/>
<evidence type="ECO:0000313" key="1">
    <source>
        <dbReference type="EMBL" id="KAI7942522.1"/>
    </source>
</evidence>
<comment type="caution">
    <text evidence="1">The sequence shown here is derived from an EMBL/GenBank/DDBJ whole genome shotgun (WGS) entry which is preliminary data.</text>
</comment>
<reference evidence="2" key="2">
    <citation type="journal article" date="2018" name="Mol. Plant Microbe Interact.">
        <title>Genome sequence resources for the wheat stripe rust pathogen (Puccinia striiformis f. sp. tritici) and the barley stripe rust pathogen (Puccinia striiformis f. sp. hordei).</title>
        <authorList>
            <person name="Xia C."/>
            <person name="Wang M."/>
            <person name="Yin C."/>
            <person name="Cornejo O.E."/>
            <person name="Hulbert S.H."/>
            <person name="Chen X."/>
        </authorList>
    </citation>
    <scope>NUCLEOTIDE SEQUENCE [LARGE SCALE GENOMIC DNA]</scope>
    <source>
        <strain evidence="2">93-210</strain>
    </source>
</reference>
<feature type="non-terminal residue" evidence="1">
    <location>
        <position position="1"/>
    </location>
</feature>
<accession>A0ACC0E0N4</accession>
<dbReference type="Proteomes" id="UP001060170">
    <property type="component" value="Chromosome 12"/>
</dbReference>
<gene>
    <name evidence="1" type="ORF">MJO28_012549</name>
</gene>
<keyword evidence="2" id="KW-1185">Reference proteome</keyword>
<dbReference type="EMBL" id="CM045876">
    <property type="protein sequence ID" value="KAI7942522.1"/>
    <property type="molecule type" value="Genomic_DNA"/>
</dbReference>
<reference evidence="1 2" key="3">
    <citation type="journal article" date="2022" name="Microbiol. Spectr.">
        <title>Folding features and dynamics of 3D genome architecture in plant fungal pathogens.</title>
        <authorList>
            <person name="Xia C."/>
        </authorList>
    </citation>
    <scope>NUCLEOTIDE SEQUENCE [LARGE SCALE GENOMIC DNA]</scope>
    <source>
        <strain evidence="1 2">93-210</strain>
    </source>
</reference>
<evidence type="ECO:0000313" key="2">
    <source>
        <dbReference type="Proteomes" id="UP001060170"/>
    </source>
</evidence>